<dbReference type="Proteomes" id="UP000554286">
    <property type="component" value="Unassembled WGS sequence"/>
</dbReference>
<comment type="caution">
    <text evidence="3">The sequence shown here is derived from an EMBL/GenBank/DDBJ whole genome shotgun (WGS) entry which is preliminary data.</text>
</comment>
<keyword evidence="2" id="KW-0812">Transmembrane</keyword>
<feature type="transmembrane region" description="Helical" evidence="2">
    <location>
        <begin position="118"/>
        <end position="138"/>
    </location>
</feature>
<gene>
    <name evidence="3" type="ORF">GGD89_001957</name>
</gene>
<keyword evidence="2" id="KW-0472">Membrane</keyword>
<evidence type="ECO:0000313" key="4">
    <source>
        <dbReference type="Proteomes" id="UP000554286"/>
    </source>
</evidence>
<feature type="compositionally biased region" description="Basic and acidic residues" evidence="1">
    <location>
        <begin position="85"/>
        <end position="94"/>
    </location>
</feature>
<keyword evidence="4" id="KW-1185">Reference proteome</keyword>
<evidence type="ECO:0000313" key="3">
    <source>
        <dbReference type="EMBL" id="MBB4266326.1"/>
    </source>
</evidence>
<reference evidence="3 4" key="1">
    <citation type="submission" date="2020-08" db="EMBL/GenBank/DDBJ databases">
        <title>Genome sequencing of Purple Non-Sulfur Bacteria from various extreme environments.</title>
        <authorList>
            <person name="Mayer M."/>
        </authorList>
    </citation>
    <scope>NUCLEOTIDE SEQUENCE [LARGE SCALE GENOMIC DNA]</scope>
    <source>
        <strain evidence="3 4">JA131</strain>
    </source>
</reference>
<accession>A0A7W6RE14</accession>
<protein>
    <submittedName>
        <fullName evidence="3">Uncharacterized protein</fullName>
    </submittedName>
</protein>
<organism evidence="3 4">
    <name type="scientific">Roseospira visakhapatnamensis</name>
    <dbReference type="NCBI Taxonomy" id="390880"/>
    <lineage>
        <taxon>Bacteria</taxon>
        <taxon>Pseudomonadati</taxon>
        <taxon>Pseudomonadota</taxon>
        <taxon>Alphaproteobacteria</taxon>
        <taxon>Rhodospirillales</taxon>
        <taxon>Rhodospirillaceae</taxon>
        <taxon>Roseospira</taxon>
    </lineage>
</organism>
<dbReference type="EMBL" id="JACIGK010000012">
    <property type="protein sequence ID" value="MBB4266326.1"/>
    <property type="molecule type" value="Genomic_DNA"/>
</dbReference>
<evidence type="ECO:0000256" key="1">
    <source>
        <dbReference type="SAM" id="MobiDB-lite"/>
    </source>
</evidence>
<keyword evidence="2" id="KW-1133">Transmembrane helix</keyword>
<feature type="compositionally biased region" description="Basic and acidic residues" evidence="1">
    <location>
        <begin position="67"/>
        <end position="78"/>
    </location>
</feature>
<proteinExistence type="predicted"/>
<dbReference type="AlphaFoldDB" id="A0A7W6RE14"/>
<sequence>MTLMSKRSLEDLLADTARSYLIRACRLEDTVADGVARQAAHRVAASLGPMSIQDAQPAVVRTARQMARDLPGRPRPDARPLVPEADGRPMREQPLDPLTLAELGDRSRRSGRRLIGRLPTLLSTALAVPALGLAMLGISSVTPTDPPV</sequence>
<dbReference type="RefSeq" id="WP_184044575.1">
    <property type="nucleotide sequence ID" value="NZ_JACIGK010000012.1"/>
</dbReference>
<feature type="region of interest" description="Disordered" evidence="1">
    <location>
        <begin position="67"/>
        <end position="96"/>
    </location>
</feature>
<evidence type="ECO:0000256" key="2">
    <source>
        <dbReference type="SAM" id="Phobius"/>
    </source>
</evidence>
<name>A0A7W6RE14_9PROT</name>